<accession>A0A239YLK5</accession>
<dbReference type="GO" id="GO:0005576">
    <property type="term" value="C:extracellular region"/>
    <property type="evidence" value="ECO:0007669"/>
    <property type="project" value="UniProtKB-SubCell"/>
</dbReference>
<keyword evidence="3" id="KW-0472">Membrane</keyword>
<evidence type="ECO:0000256" key="2">
    <source>
        <dbReference type="ARBA" id="ARBA00022729"/>
    </source>
</evidence>
<keyword evidence="5" id="KW-0378">Hydrolase</keyword>
<organism evidence="5 6">
    <name type="scientific">Veillonella rodentium</name>
    <dbReference type="NCBI Taxonomy" id="248315"/>
    <lineage>
        <taxon>Bacteria</taxon>
        <taxon>Bacillati</taxon>
        <taxon>Bacillota</taxon>
        <taxon>Negativicutes</taxon>
        <taxon>Veillonellales</taxon>
        <taxon>Veillonellaceae</taxon>
        <taxon>Veillonella</taxon>
    </lineage>
</organism>
<protein>
    <submittedName>
        <fullName evidence="5">Poly-beta-1,6-N-acetyl-D-glucosamine N-deacetylase</fullName>
        <ecNumber evidence="5">3.5.1.-</ecNumber>
    </submittedName>
</protein>
<dbReference type="CDD" id="cd10918">
    <property type="entry name" value="CE4_NodB_like_5s_6s"/>
    <property type="match status" value="1"/>
</dbReference>
<dbReference type="SUPFAM" id="SSF88713">
    <property type="entry name" value="Glycoside hydrolase/deacetylase"/>
    <property type="match status" value="1"/>
</dbReference>
<keyword evidence="3" id="KW-1133">Transmembrane helix</keyword>
<sequence length="286" mass="32246">MYKYGIGCIKNIVFACLIVIALLAAAIGIMWGISTDYKIYGVPVLNYHQVNDEKQSSLTVKVDEFHRQMVYLHDHGYHTITLDELYDYVEKGTALPDKPIVLTFDDGYIDNYNNVLPILKEYNMKATLFMISDAVNTDRFLSIDELHKMEAGGFDIQGHTNHHKVLTHVDLTQLPDEIGGGKTTLETILGEPVRYLAYPGGFNNGIVQHVTKTSGYKMAFTVQPGTVKSGDNLYALPRLAVFEGDTTYLSFLLRLHCAPFIQYTWGLRDTLRDKGWIQLASLVPLF</sequence>
<dbReference type="EMBL" id="LT906470">
    <property type="protein sequence ID" value="SNV59612.1"/>
    <property type="molecule type" value="Genomic_DNA"/>
</dbReference>
<keyword evidence="2" id="KW-0732">Signal</keyword>
<evidence type="ECO:0000256" key="1">
    <source>
        <dbReference type="ARBA" id="ARBA00004613"/>
    </source>
</evidence>
<evidence type="ECO:0000259" key="4">
    <source>
        <dbReference type="PROSITE" id="PS51677"/>
    </source>
</evidence>
<dbReference type="AlphaFoldDB" id="A0A239YLK5"/>
<proteinExistence type="predicted"/>
<dbReference type="Pfam" id="PF01522">
    <property type="entry name" value="Polysacc_deac_1"/>
    <property type="match status" value="1"/>
</dbReference>
<dbReference type="PANTHER" id="PTHR34216">
    <property type="match status" value="1"/>
</dbReference>
<evidence type="ECO:0000313" key="6">
    <source>
        <dbReference type="Proteomes" id="UP000214973"/>
    </source>
</evidence>
<keyword evidence="3" id="KW-0812">Transmembrane</keyword>
<dbReference type="GO" id="GO:0016810">
    <property type="term" value="F:hydrolase activity, acting on carbon-nitrogen (but not peptide) bonds"/>
    <property type="evidence" value="ECO:0007669"/>
    <property type="project" value="InterPro"/>
</dbReference>
<dbReference type="KEGG" id="vrm:44547418_00494"/>
<dbReference type="InterPro" id="IPR051398">
    <property type="entry name" value="Polysacch_Deacetylase"/>
</dbReference>
<evidence type="ECO:0000313" key="5">
    <source>
        <dbReference type="EMBL" id="SNV59612.1"/>
    </source>
</evidence>
<dbReference type="PANTHER" id="PTHR34216:SF3">
    <property type="entry name" value="POLY-BETA-1,6-N-ACETYL-D-GLUCOSAMINE N-DEACETYLASE"/>
    <property type="match status" value="1"/>
</dbReference>
<dbReference type="PROSITE" id="PS51677">
    <property type="entry name" value="NODB"/>
    <property type="match status" value="1"/>
</dbReference>
<dbReference type="RefSeq" id="WP_095065430.1">
    <property type="nucleotide sequence ID" value="NZ_LT906470.1"/>
</dbReference>
<feature type="transmembrane region" description="Helical" evidence="3">
    <location>
        <begin position="12"/>
        <end position="33"/>
    </location>
</feature>
<dbReference type="InterPro" id="IPR002509">
    <property type="entry name" value="NODB_dom"/>
</dbReference>
<keyword evidence="6" id="KW-1185">Reference proteome</keyword>
<gene>
    <name evidence="5" type="primary">icaB</name>
    <name evidence="5" type="ORF">SAMEA44547418_00494</name>
</gene>
<reference evidence="5 6" key="1">
    <citation type="submission" date="2017-06" db="EMBL/GenBank/DDBJ databases">
        <authorList>
            <consortium name="Pathogen Informatics"/>
        </authorList>
    </citation>
    <scope>NUCLEOTIDE SEQUENCE [LARGE SCALE GENOMIC DNA]</scope>
    <source>
        <strain evidence="5 6">NCTC12018</strain>
    </source>
</reference>
<dbReference type="EC" id="3.5.1.-" evidence="5"/>
<evidence type="ECO:0000256" key="3">
    <source>
        <dbReference type="SAM" id="Phobius"/>
    </source>
</evidence>
<dbReference type="Proteomes" id="UP000214973">
    <property type="component" value="Chromosome 1"/>
</dbReference>
<dbReference type="Gene3D" id="3.20.20.370">
    <property type="entry name" value="Glycoside hydrolase/deacetylase"/>
    <property type="match status" value="1"/>
</dbReference>
<dbReference type="GO" id="GO:0005975">
    <property type="term" value="P:carbohydrate metabolic process"/>
    <property type="evidence" value="ECO:0007669"/>
    <property type="project" value="InterPro"/>
</dbReference>
<dbReference type="InterPro" id="IPR011330">
    <property type="entry name" value="Glyco_hydro/deAcase_b/a-brl"/>
</dbReference>
<comment type="subcellular location">
    <subcellularLocation>
        <location evidence="1">Secreted</location>
    </subcellularLocation>
</comment>
<feature type="domain" description="NodB homology" evidence="4">
    <location>
        <begin position="98"/>
        <end position="286"/>
    </location>
</feature>
<name>A0A239YLK5_9FIRM</name>